<dbReference type="AlphaFoldDB" id="A0A4Y2KLP7"/>
<reference evidence="1 2" key="1">
    <citation type="journal article" date="2019" name="Sci. Rep.">
        <title>Orb-weaving spider Araneus ventricosus genome elucidates the spidroin gene catalogue.</title>
        <authorList>
            <person name="Kono N."/>
            <person name="Nakamura H."/>
            <person name="Ohtoshi R."/>
            <person name="Moran D.A.P."/>
            <person name="Shinohara A."/>
            <person name="Yoshida Y."/>
            <person name="Fujiwara M."/>
            <person name="Mori M."/>
            <person name="Tomita M."/>
            <person name="Arakawa K."/>
        </authorList>
    </citation>
    <scope>NUCLEOTIDE SEQUENCE [LARGE SCALE GENOMIC DNA]</scope>
</reference>
<gene>
    <name evidence="1" type="ORF">AVEN_113472_1</name>
</gene>
<dbReference type="OrthoDB" id="6436919at2759"/>
<dbReference type="EMBL" id="BGPR01004754">
    <property type="protein sequence ID" value="GBN02989.1"/>
    <property type="molecule type" value="Genomic_DNA"/>
</dbReference>
<organism evidence="1 2">
    <name type="scientific">Araneus ventricosus</name>
    <name type="common">Orbweaver spider</name>
    <name type="synonym">Epeira ventricosa</name>
    <dbReference type="NCBI Taxonomy" id="182803"/>
    <lineage>
        <taxon>Eukaryota</taxon>
        <taxon>Metazoa</taxon>
        <taxon>Ecdysozoa</taxon>
        <taxon>Arthropoda</taxon>
        <taxon>Chelicerata</taxon>
        <taxon>Arachnida</taxon>
        <taxon>Araneae</taxon>
        <taxon>Araneomorphae</taxon>
        <taxon>Entelegynae</taxon>
        <taxon>Araneoidea</taxon>
        <taxon>Araneidae</taxon>
        <taxon>Araneus</taxon>
    </lineage>
</organism>
<evidence type="ECO:0000313" key="1">
    <source>
        <dbReference type="EMBL" id="GBN02989.1"/>
    </source>
</evidence>
<evidence type="ECO:0000313" key="2">
    <source>
        <dbReference type="Proteomes" id="UP000499080"/>
    </source>
</evidence>
<comment type="caution">
    <text evidence="1">The sequence shown here is derived from an EMBL/GenBank/DDBJ whole genome shotgun (WGS) entry which is preliminary data.</text>
</comment>
<keyword evidence="2" id="KW-1185">Reference proteome</keyword>
<accession>A0A4Y2KLP7</accession>
<sequence length="86" mass="9708">MTNGVPEREIKPFVKLSAIVSAGISYTGITSSQRLYRYVIVKQKRNPSDDVDTAPSADLNSLQEPYMNELSSLSRFVLPFEIKWVN</sequence>
<dbReference type="Proteomes" id="UP000499080">
    <property type="component" value="Unassembled WGS sequence"/>
</dbReference>
<protein>
    <submittedName>
        <fullName evidence="1">Uncharacterized protein</fullName>
    </submittedName>
</protein>
<name>A0A4Y2KLP7_ARAVE</name>
<proteinExistence type="predicted"/>